<keyword evidence="9" id="KW-1133">Transmembrane helix</keyword>
<dbReference type="EMBL" id="CP034235">
    <property type="protein sequence ID" value="QGQ98776.1"/>
    <property type="molecule type" value="Genomic_DNA"/>
</dbReference>
<evidence type="ECO:0000256" key="5">
    <source>
        <dbReference type="ARBA" id="ARBA00022692"/>
    </source>
</evidence>
<evidence type="ECO:0000256" key="6">
    <source>
        <dbReference type="ARBA" id="ARBA00022741"/>
    </source>
</evidence>
<dbReference type="CDD" id="cd06225">
    <property type="entry name" value="HAMP"/>
    <property type="match status" value="1"/>
</dbReference>
<dbReference type="SUPFAM" id="SSF158472">
    <property type="entry name" value="HAMP domain-like"/>
    <property type="match status" value="1"/>
</dbReference>
<feature type="domain" description="HAMP" evidence="12">
    <location>
        <begin position="276"/>
        <end position="328"/>
    </location>
</feature>
<dbReference type="InterPro" id="IPR010559">
    <property type="entry name" value="Sig_transdc_His_kin_internal"/>
</dbReference>
<comment type="subcellular location">
    <subcellularLocation>
        <location evidence="1">Cell membrane</location>
        <topology evidence="1">Multi-pass membrane protein</topology>
    </subcellularLocation>
</comment>
<evidence type="ECO:0000256" key="7">
    <source>
        <dbReference type="ARBA" id="ARBA00022777"/>
    </source>
</evidence>
<dbReference type="Pfam" id="PF00672">
    <property type="entry name" value="HAMP"/>
    <property type="match status" value="1"/>
</dbReference>
<evidence type="ECO:0000256" key="3">
    <source>
        <dbReference type="ARBA" id="ARBA00022553"/>
    </source>
</evidence>
<dbReference type="GO" id="GO:0000155">
    <property type="term" value="F:phosphorelay sensor kinase activity"/>
    <property type="evidence" value="ECO:0007669"/>
    <property type="project" value="InterPro"/>
</dbReference>
<evidence type="ECO:0000256" key="9">
    <source>
        <dbReference type="ARBA" id="ARBA00022989"/>
    </source>
</evidence>
<dbReference type="GO" id="GO:0005524">
    <property type="term" value="F:ATP binding"/>
    <property type="evidence" value="ECO:0007669"/>
    <property type="project" value="UniProtKB-KW"/>
</dbReference>
<keyword evidence="3" id="KW-0597">Phosphoprotein</keyword>
<dbReference type="GO" id="GO:0005886">
    <property type="term" value="C:plasma membrane"/>
    <property type="evidence" value="ECO:0007669"/>
    <property type="project" value="UniProtKB-SubCell"/>
</dbReference>
<keyword evidence="14" id="KW-1185">Reference proteome</keyword>
<name>A0A6B8RTZ1_9BACL</name>
<dbReference type="Proteomes" id="UP000426246">
    <property type="component" value="Chromosome"/>
</dbReference>
<evidence type="ECO:0000256" key="2">
    <source>
        <dbReference type="ARBA" id="ARBA00022475"/>
    </source>
</evidence>
<evidence type="ECO:0000256" key="1">
    <source>
        <dbReference type="ARBA" id="ARBA00004651"/>
    </source>
</evidence>
<keyword evidence="10" id="KW-0902">Two-component regulatory system</keyword>
<keyword evidence="8" id="KW-0067">ATP-binding</keyword>
<gene>
    <name evidence="13" type="ORF">EHS13_29820</name>
</gene>
<proteinExistence type="predicted"/>
<sequence>MNIQISDSIDTNILSLQKQTEAIVYNITDMKDYIHYTKDSIDENYSLTANRLNQFFTSILYNNDRYNGIGLAQLNGDIMNYVNLDGYIIKGSSKIPKLPLDEIIKQNGAPVTAIIDLNTYFKNNSITPKNNDVIAVYRLLSDYNSGNTPIGISIFTQELIKFGGIVTDGKVDPDETVIILNNDDKLLYTSQKMTGSLTELVSDIHKQLTADKKQVVFENDQSHLIVSNSSRLGFKVITIVPKSVVIDKLSVVTKSFLLLQIFLVLSVLVTSNIISRYITAPLIKLKRSFKKFEMGDFSTKTIVKGTDEFAEISSGFNTMTENVTTLIKEKYEMELYQKQSEIESLQSKINPHFLYNTLSTIKAVIQNNDADNAARMVQYLSDIFRYSLNYGHFVVTIQEEIEIVKKYLALQKLRFGETIQISFDVDEDILHSEILRLSIQPLVENAILHGLEDNAEERNIHISLKSYTNTVSVYIEDNGRGMDKEKLDQLNALLAESPSLDKNNPARNFVGISNVNSRIKLFYGNEFGVHVMSKLNEGTIVRINLPLTLEG</sequence>
<evidence type="ECO:0000313" key="14">
    <source>
        <dbReference type="Proteomes" id="UP000426246"/>
    </source>
</evidence>
<dbReference type="PANTHER" id="PTHR34220">
    <property type="entry name" value="SENSOR HISTIDINE KINASE YPDA"/>
    <property type="match status" value="1"/>
</dbReference>
<protein>
    <submittedName>
        <fullName evidence="13">Sensor histidine kinase</fullName>
    </submittedName>
</protein>
<evidence type="ECO:0000259" key="12">
    <source>
        <dbReference type="PROSITE" id="PS50885"/>
    </source>
</evidence>
<evidence type="ECO:0000256" key="8">
    <source>
        <dbReference type="ARBA" id="ARBA00022840"/>
    </source>
</evidence>
<evidence type="ECO:0000256" key="11">
    <source>
        <dbReference type="ARBA" id="ARBA00023136"/>
    </source>
</evidence>
<dbReference type="InterPro" id="IPR003660">
    <property type="entry name" value="HAMP_dom"/>
</dbReference>
<dbReference type="SMART" id="SM00387">
    <property type="entry name" value="HATPase_c"/>
    <property type="match status" value="1"/>
</dbReference>
<accession>A0A6B8RTZ1</accession>
<dbReference type="PANTHER" id="PTHR34220:SF11">
    <property type="entry name" value="SENSOR PROTEIN KINASE HPTS"/>
    <property type="match status" value="1"/>
</dbReference>
<dbReference type="SUPFAM" id="SSF55874">
    <property type="entry name" value="ATPase domain of HSP90 chaperone/DNA topoisomerase II/histidine kinase"/>
    <property type="match status" value="1"/>
</dbReference>
<dbReference type="Pfam" id="PF02518">
    <property type="entry name" value="HATPase_c"/>
    <property type="match status" value="1"/>
</dbReference>
<evidence type="ECO:0000313" key="13">
    <source>
        <dbReference type="EMBL" id="QGQ98776.1"/>
    </source>
</evidence>
<keyword evidence="11" id="KW-0472">Membrane</keyword>
<dbReference type="OrthoDB" id="9809348at2"/>
<dbReference type="SMART" id="SM00304">
    <property type="entry name" value="HAMP"/>
    <property type="match status" value="1"/>
</dbReference>
<dbReference type="InterPro" id="IPR050640">
    <property type="entry name" value="Bact_2-comp_sensor_kinase"/>
</dbReference>
<dbReference type="InterPro" id="IPR036890">
    <property type="entry name" value="HATPase_C_sf"/>
</dbReference>
<dbReference type="KEGG" id="ppsc:EHS13_29820"/>
<keyword evidence="4" id="KW-0808">Transferase</keyword>
<reference evidence="14" key="1">
    <citation type="submission" date="2018-11" db="EMBL/GenBank/DDBJ databases">
        <title>Complete genome sequence of Paenibacillus sp. ML311-T8.</title>
        <authorList>
            <person name="Nam Y.-D."/>
            <person name="Kang J."/>
            <person name="Chung W.-H."/>
            <person name="Park Y.S."/>
        </authorList>
    </citation>
    <scope>NUCLEOTIDE SEQUENCE [LARGE SCALE GENOMIC DNA]</scope>
    <source>
        <strain evidence="14">ML311-T8</strain>
    </source>
</reference>
<organism evidence="13 14">
    <name type="scientific">Paenibacillus psychroresistens</name>
    <dbReference type="NCBI Taxonomy" id="1778678"/>
    <lineage>
        <taxon>Bacteria</taxon>
        <taxon>Bacillati</taxon>
        <taxon>Bacillota</taxon>
        <taxon>Bacilli</taxon>
        <taxon>Bacillales</taxon>
        <taxon>Paenibacillaceae</taxon>
        <taxon>Paenibacillus</taxon>
    </lineage>
</organism>
<dbReference type="PROSITE" id="PS50885">
    <property type="entry name" value="HAMP"/>
    <property type="match status" value="1"/>
</dbReference>
<dbReference type="RefSeq" id="WP_155703886.1">
    <property type="nucleotide sequence ID" value="NZ_CP034235.1"/>
</dbReference>
<dbReference type="Gene3D" id="3.30.565.10">
    <property type="entry name" value="Histidine kinase-like ATPase, C-terminal domain"/>
    <property type="match status" value="1"/>
</dbReference>
<evidence type="ECO:0000256" key="4">
    <source>
        <dbReference type="ARBA" id="ARBA00022679"/>
    </source>
</evidence>
<keyword evidence="6" id="KW-0547">Nucleotide-binding</keyword>
<keyword evidence="5" id="KW-0812">Transmembrane</keyword>
<evidence type="ECO:0000256" key="10">
    <source>
        <dbReference type="ARBA" id="ARBA00023012"/>
    </source>
</evidence>
<dbReference type="Pfam" id="PF06580">
    <property type="entry name" value="His_kinase"/>
    <property type="match status" value="1"/>
</dbReference>
<dbReference type="InterPro" id="IPR003594">
    <property type="entry name" value="HATPase_dom"/>
</dbReference>
<keyword evidence="7 13" id="KW-0418">Kinase</keyword>
<dbReference type="Gene3D" id="6.10.340.10">
    <property type="match status" value="1"/>
</dbReference>
<keyword evidence="2" id="KW-1003">Cell membrane</keyword>
<dbReference type="AlphaFoldDB" id="A0A6B8RTZ1"/>